<comment type="caution">
    <text evidence="1">The sequence shown here is derived from an EMBL/GenBank/DDBJ whole genome shotgun (WGS) entry which is preliminary data.</text>
</comment>
<accession>A0ACC2SGK1</accession>
<evidence type="ECO:0000313" key="2">
    <source>
        <dbReference type="Proteomes" id="UP001165960"/>
    </source>
</evidence>
<dbReference type="EMBL" id="QTSX02005060">
    <property type="protein sequence ID" value="KAJ9061522.1"/>
    <property type="molecule type" value="Genomic_DNA"/>
</dbReference>
<sequence length="145" mass="16439">MSASVPQVTQSRVIYAPIAKVWATLRSCDFKFWKLVDKVELKNGSDSEVGASRIVHFKDGMKQEFKIVEISDLKHSIAFEVIDSEPAMHVMSVLHTLKVRSVTHDDSSYVEWSSEFSTDADQQVIQDSRFKKIDGLKDLSEFVKA</sequence>
<dbReference type="Proteomes" id="UP001165960">
    <property type="component" value="Unassembled WGS sequence"/>
</dbReference>
<keyword evidence="2" id="KW-1185">Reference proteome</keyword>
<gene>
    <name evidence="1" type="ORF">DSO57_1019713</name>
</gene>
<name>A0ACC2SGK1_9FUNG</name>
<evidence type="ECO:0000313" key="1">
    <source>
        <dbReference type="EMBL" id="KAJ9061522.1"/>
    </source>
</evidence>
<protein>
    <submittedName>
        <fullName evidence="1">Uncharacterized protein</fullName>
    </submittedName>
</protein>
<proteinExistence type="predicted"/>
<reference evidence="1" key="1">
    <citation type="submission" date="2022-04" db="EMBL/GenBank/DDBJ databases">
        <title>Genome of the entomopathogenic fungus Entomophthora muscae.</title>
        <authorList>
            <person name="Elya C."/>
            <person name="Lovett B.R."/>
            <person name="Lee E."/>
            <person name="Macias A.M."/>
            <person name="Hajek A.E."/>
            <person name="De Bivort B.L."/>
            <person name="Kasson M.T."/>
            <person name="De Fine Licht H.H."/>
            <person name="Stajich J.E."/>
        </authorList>
    </citation>
    <scope>NUCLEOTIDE SEQUENCE</scope>
    <source>
        <strain evidence="1">Berkeley</strain>
    </source>
</reference>
<organism evidence="1 2">
    <name type="scientific">Entomophthora muscae</name>
    <dbReference type="NCBI Taxonomy" id="34485"/>
    <lineage>
        <taxon>Eukaryota</taxon>
        <taxon>Fungi</taxon>
        <taxon>Fungi incertae sedis</taxon>
        <taxon>Zoopagomycota</taxon>
        <taxon>Entomophthoromycotina</taxon>
        <taxon>Entomophthoromycetes</taxon>
        <taxon>Entomophthorales</taxon>
        <taxon>Entomophthoraceae</taxon>
        <taxon>Entomophthora</taxon>
    </lineage>
</organism>